<keyword evidence="2" id="KW-1185">Reference proteome</keyword>
<dbReference type="EMBL" id="UZAI01004537">
    <property type="protein sequence ID" value="VDO86730.1"/>
    <property type="molecule type" value="Genomic_DNA"/>
</dbReference>
<gene>
    <name evidence="1" type="ORF">SMRZ_LOCUS9535</name>
</gene>
<name>A0A183M0G0_9TREM</name>
<dbReference type="Proteomes" id="UP000277204">
    <property type="component" value="Unassembled WGS sequence"/>
</dbReference>
<accession>A0A183M0G0</accession>
<proteinExistence type="predicted"/>
<evidence type="ECO:0000313" key="1">
    <source>
        <dbReference type="EMBL" id="VDO86730.1"/>
    </source>
</evidence>
<dbReference type="AlphaFoldDB" id="A0A183M0G0"/>
<protein>
    <submittedName>
        <fullName evidence="1">Uncharacterized protein</fullName>
    </submittedName>
</protein>
<sequence length="142" mass="15434">MIRRVAIWSVHDLSLRNPACWSRSWASTQSFVLSNNTPVETFPGIKRRVMPLYLSQLLRSSFLAILTRYPFRSAGTCSSSQILLKRMRIIFAVTALSVFSASAGMLSSPAALPLLICLMAILISSIVGGPTPIGGSCVLLPH</sequence>
<reference evidence="1 2" key="1">
    <citation type="submission" date="2018-11" db="EMBL/GenBank/DDBJ databases">
        <authorList>
            <consortium name="Pathogen Informatics"/>
        </authorList>
    </citation>
    <scope>NUCLEOTIDE SEQUENCE [LARGE SCALE GENOMIC DNA]</scope>
    <source>
        <strain evidence="1 2">Zambia</strain>
    </source>
</reference>
<organism evidence="1 2">
    <name type="scientific">Schistosoma margrebowiei</name>
    <dbReference type="NCBI Taxonomy" id="48269"/>
    <lineage>
        <taxon>Eukaryota</taxon>
        <taxon>Metazoa</taxon>
        <taxon>Spiralia</taxon>
        <taxon>Lophotrochozoa</taxon>
        <taxon>Platyhelminthes</taxon>
        <taxon>Trematoda</taxon>
        <taxon>Digenea</taxon>
        <taxon>Strigeidida</taxon>
        <taxon>Schistosomatoidea</taxon>
        <taxon>Schistosomatidae</taxon>
        <taxon>Schistosoma</taxon>
    </lineage>
</organism>
<evidence type="ECO:0000313" key="2">
    <source>
        <dbReference type="Proteomes" id="UP000277204"/>
    </source>
</evidence>